<dbReference type="Proteomes" id="UP000199170">
    <property type="component" value="Unassembled WGS sequence"/>
</dbReference>
<dbReference type="AlphaFoldDB" id="A0A1H3IY90"/>
<keyword evidence="2" id="KW-1185">Reference proteome</keyword>
<evidence type="ECO:0000313" key="1">
    <source>
        <dbReference type="EMBL" id="SDY32671.1"/>
    </source>
</evidence>
<organism evidence="1 2">
    <name type="scientific">Halobellus clavatus</name>
    <dbReference type="NCBI Taxonomy" id="660517"/>
    <lineage>
        <taxon>Archaea</taxon>
        <taxon>Methanobacteriati</taxon>
        <taxon>Methanobacteriota</taxon>
        <taxon>Stenosarchaea group</taxon>
        <taxon>Halobacteria</taxon>
        <taxon>Halobacteriales</taxon>
        <taxon>Haloferacaceae</taxon>
        <taxon>Halobellus</taxon>
    </lineage>
</organism>
<evidence type="ECO:0000313" key="2">
    <source>
        <dbReference type="Proteomes" id="UP000199170"/>
    </source>
</evidence>
<proteinExistence type="predicted"/>
<protein>
    <submittedName>
        <fullName evidence="1">Uncharacterized protein</fullName>
    </submittedName>
</protein>
<accession>A0A1H3IY90</accession>
<dbReference type="EMBL" id="FNPB01000011">
    <property type="protein sequence ID" value="SDY32671.1"/>
    <property type="molecule type" value="Genomic_DNA"/>
</dbReference>
<dbReference type="RefSeq" id="WP_089768568.1">
    <property type="nucleotide sequence ID" value="NZ_FNPB01000011.1"/>
</dbReference>
<gene>
    <name evidence="1" type="ORF">SAMN04487946_11167</name>
</gene>
<sequence>MSEWEWMVVSRWCLHWSQLAVARGRQDTYLNQARDVPRIAALASWFILDVRAGHGDVDTARGCRQYSRLGIAPS</sequence>
<name>A0A1H3IY90_9EURY</name>
<reference evidence="2" key="1">
    <citation type="submission" date="2016-10" db="EMBL/GenBank/DDBJ databases">
        <authorList>
            <person name="Varghese N."/>
            <person name="Submissions S."/>
        </authorList>
    </citation>
    <scope>NUCLEOTIDE SEQUENCE [LARGE SCALE GENOMIC DNA]</scope>
    <source>
        <strain evidence="2">CGMCC 1.10118</strain>
    </source>
</reference>